<name>A0ABY8W4U6_9ACTN</name>
<keyword evidence="11" id="KW-1133">Transmembrane helix</keyword>
<dbReference type="SUPFAM" id="SSF55785">
    <property type="entry name" value="PYP-like sensor domain (PAS domain)"/>
    <property type="match status" value="2"/>
</dbReference>
<reference evidence="16 17" key="1">
    <citation type="submission" date="2023-06" db="EMBL/GenBank/DDBJ databases">
        <authorList>
            <person name="Yushchuk O."/>
            <person name="Binda E."/>
            <person name="Ruckert-Reed C."/>
            <person name="Fedorenko V."/>
            <person name="Kalinowski J."/>
            <person name="Marinelli F."/>
        </authorList>
    </citation>
    <scope>NUCLEOTIDE SEQUENCE [LARGE SCALE GENOMIC DNA]</scope>
    <source>
        <strain evidence="16 17">NRRL 3884</strain>
    </source>
</reference>
<proteinExistence type="predicted"/>
<dbReference type="InterPro" id="IPR005467">
    <property type="entry name" value="His_kinase_dom"/>
</dbReference>
<organism evidence="16 17">
    <name type="scientific">Actinoplanes oblitus</name>
    <dbReference type="NCBI Taxonomy" id="3040509"/>
    <lineage>
        <taxon>Bacteria</taxon>
        <taxon>Bacillati</taxon>
        <taxon>Actinomycetota</taxon>
        <taxon>Actinomycetes</taxon>
        <taxon>Micromonosporales</taxon>
        <taxon>Micromonosporaceae</taxon>
        <taxon>Actinoplanes</taxon>
    </lineage>
</organism>
<dbReference type="Gene3D" id="3.30.565.10">
    <property type="entry name" value="Histidine kinase-like ATPase, C-terminal domain"/>
    <property type="match status" value="1"/>
</dbReference>
<dbReference type="Pfam" id="PF08448">
    <property type="entry name" value="PAS_4"/>
    <property type="match status" value="1"/>
</dbReference>
<keyword evidence="7" id="KW-0812">Transmembrane</keyword>
<evidence type="ECO:0000256" key="11">
    <source>
        <dbReference type="ARBA" id="ARBA00022989"/>
    </source>
</evidence>
<keyword evidence="5" id="KW-0597">Phosphoprotein</keyword>
<dbReference type="SMART" id="SM00387">
    <property type="entry name" value="HATPase_c"/>
    <property type="match status" value="1"/>
</dbReference>
<dbReference type="Proteomes" id="UP001240150">
    <property type="component" value="Chromosome"/>
</dbReference>
<evidence type="ECO:0000256" key="3">
    <source>
        <dbReference type="ARBA" id="ARBA00004236"/>
    </source>
</evidence>
<keyword evidence="17" id="KW-1185">Reference proteome</keyword>
<dbReference type="PANTHER" id="PTHR42878">
    <property type="entry name" value="TWO-COMPONENT HISTIDINE KINASE"/>
    <property type="match status" value="1"/>
</dbReference>
<evidence type="ECO:0000313" key="17">
    <source>
        <dbReference type="Proteomes" id="UP001240150"/>
    </source>
</evidence>
<evidence type="ECO:0000256" key="13">
    <source>
        <dbReference type="ARBA" id="ARBA00023136"/>
    </source>
</evidence>
<gene>
    <name evidence="16" type="ORF">ACTOB_004470</name>
</gene>
<dbReference type="InterPro" id="IPR035965">
    <property type="entry name" value="PAS-like_dom_sf"/>
</dbReference>
<evidence type="ECO:0000313" key="16">
    <source>
        <dbReference type="EMBL" id="WIM92527.1"/>
    </source>
</evidence>
<dbReference type="GO" id="GO:0005524">
    <property type="term" value="F:ATP binding"/>
    <property type="evidence" value="ECO:0007669"/>
    <property type="project" value="UniProtKB-KW"/>
</dbReference>
<dbReference type="Gene3D" id="3.30.450.20">
    <property type="entry name" value="PAS domain"/>
    <property type="match status" value="2"/>
</dbReference>
<evidence type="ECO:0000256" key="7">
    <source>
        <dbReference type="ARBA" id="ARBA00022692"/>
    </source>
</evidence>
<dbReference type="InterPro" id="IPR036890">
    <property type="entry name" value="HATPase_C_sf"/>
</dbReference>
<dbReference type="Pfam" id="PF02518">
    <property type="entry name" value="HATPase_c"/>
    <property type="match status" value="1"/>
</dbReference>
<keyword evidence="8" id="KW-0547">Nucleotide-binding</keyword>
<evidence type="ECO:0000259" key="15">
    <source>
        <dbReference type="PROSITE" id="PS50109"/>
    </source>
</evidence>
<dbReference type="EC" id="2.7.13.3" evidence="4"/>
<dbReference type="SUPFAM" id="SSF47384">
    <property type="entry name" value="Homodimeric domain of signal transducing histidine kinase"/>
    <property type="match status" value="1"/>
</dbReference>
<dbReference type="EMBL" id="CP126980">
    <property type="protein sequence ID" value="WIM92527.1"/>
    <property type="molecule type" value="Genomic_DNA"/>
</dbReference>
<protein>
    <recommendedName>
        <fullName evidence="14">Sensor-like histidine kinase SenX3</fullName>
        <ecNumber evidence="4">2.7.13.3</ecNumber>
    </recommendedName>
</protein>
<evidence type="ECO:0000256" key="2">
    <source>
        <dbReference type="ARBA" id="ARBA00004141"/>
    </source>
</evidence>
<evidence type="ECO:0000256" key="12">
    <source>
        <dbReference type="ARBA" id="ARBA00023012"/>
    </source>
</evidence>
<dbReference type="CDD" id="cd00075">
    <property type="entry name" value="HATPase"/>
    <property type="match status" value="1"/>
</dbReference>
<dbReference type="Gene3D" id="1.10.287.130">
    <property type="match status" value="1"/>
</dbReference>
<dbReference type="InterPro" id="IPR050351">
    <property type="entry name" value="BphY/WalK/GraS-like"/>
</dbReference>
<dbReference type="InterPro" id="IPR036097">
    <property type="entry name" value="HisK_dim/P_sf"/>
</dbReference>
<dbReference type="PROSITE" id="PS50109">
    <property type="entry name" value="HIS_KIN"/>
    <property type="match status" value="1"/>
</dbReference>
<dbReference type="InterPro" id="IPR003661">
    <property type="entry name" value="HisK_dim/P_dom"/>
</dbReference>
<evidence type="ECO:0000256" key="14">
    <source>
        <dbReference type="ARBA" id="ARBA00039401"/>
    </source>
</evidence>
<evidence type="ECO:0000256" key="10">
    <source>
        <dbReference type="ARBA" id="ARBA00022840"/>
    </source>
</evidence>
<dbReference type="SMART" id="SM00091">
    <property type="entry name" value="PAS"/>
    <property type="match status" value="2"/>
</dbReference>
<keyword evidence="13" id="KW-0472">Membrane</keyword>
<keyword evidence="6" id="KW-0808">Transferase</keyword>
<sequence>MSSMAVGRGGSELDYRSLFQGAPAALLVLDTDLVIREVTDAYLAITMRERDELLGQHIFTAFPSNPGEPGEQGVARLAASLERVCREGVTDVMGIHKYDIRRPGGGFETRYWAPVTSPVFTPGGEIALLVHRVEDVTEYMLAQQDGALGRLAGELRARTEQMESALFARRQAQERTATMQAAVDSLDIAIFACDAHGRPVLRNQIAHDLLGDHWPEQLRPPLRRAVRGEVVDTEAELRLPGLPRRILRINARPIAGQPGLSTVVALRDITARRLALRLQEGELEVTHLIAQGQPSGETLQQVMRIVGTSIGWSATEFWVLDEVTRSLRREARWVWPHREPGRAGPACLGSTDRGPGDPRQALPGRAWRAAEPVWEPTSPDGGTLAIPVPAGPKPLGVLVCYSDTDDIPEVLRDGVVTGIGARLGEFLERRRAERLSAELERTRDEYIALVGHELRTPLTSIQAHTELLLDEPGLDEDQRDALEVMRRNTVSLRDIVMRLLDVAGLRWGHIALNRAPMDLAGLVREVAAARPDPAATSLSRTGAALSRTDASGARTGVVVAEAGPVIVDGDRDRLREVLDELLANAVTWAAGGSTVEVTVRADAGAAVVTVSNLGKGIPPDERGRLFDLFFRGEAARHQGVPGHGLGLTVARAIVEQHGGTLTVSGPGEPATTFTIRLPERRDTA</sequence>
<dbReference type="RefSeq" id="WP_284913733.1">
    <property type="nucleotide sequence ID" value="NZ_CP126980.1"/>
</dbReference>
<dbReference type="CDD" id="cd00082">
    <property type="entry name" value="HisKA"/>
    <property type="match status" value="1"/>
</dbReference>
<dbReference type="Pfam" id="PF00512">
    <property type="entry name" value="HisKA"/>
    <property type="match status" value="1"/>
</dbReference>
<keyword evidence="12" id="KW-0902">Two-component regulatory system</keyword>
<comment type="subcellular location">
    <subcellularLocation>
        <location evidence="3">Cell membrane</location>
    </subcellularLocation>
    <subcellularLocation>
        <location evidence="2">Membrane</location>
        <topology evidence="2">Multi-pass membrane protein</topology>
    </subcellularLocation>
</comment>
<dbReference type="SUPFAM" id="SSF55874">
    <property type="entry name" value="ATPase domain of HSP90 chaperone/DNA topoisomerase II/histidine kinase"/>
    <property type="match status" value="1"/>
</dbReference>
<evidence type="ECO:0000256" key="6">
    <source>
        <dbReference type="ARBA" id="ARBA00022679"/>
    </source>
</evidence>
<evidence type="ECO:0000256" key="5">
    <source>
        <dbReference type="ARBA" id="ARBA00022553"/>
    </source>
</evidence>
<accession>A0ABY8W4U6</accession>
<dbReference type="InterPro" id="IPR004358">
    <property type="entry name" value="Sig_transdc_His_kin-like_C"/>
</dbReference>
<evidence type="ECO:0000256" key="8">
    <source>
        <dbReference type="ARBA" id="ARBA00022741"/>
    </source>
</evidence>
<dbReference type="CDD" id="cd00130">
    <property type="entry name" value="PAS"/>
    <property type="match status" value="1"/>
</dbReference>
<keyword evidence="9" id="KW-0418">Kinase</keyword>
<evidence type="ECO:0000256" key="1">
    <source>
        <dbReference type="ARBA" id="ARBA00000085"/>
    </source>
</evidence>
<dbReference type="PANTHER" id="PTHR42878:SF7">
    <property type="entry name" value="SENSOR HISTIDINE KINASE GLRK"/>
    <property type="match status" value="1"/>
</dbReference>
<evidence type="ECO:0000256" key="9">
    <source>
        <dbReference type="ARBA" id="ARBA00022777"/>
    </source>
</evidence>
<feature type="domain" description="Histidine kinase" evidence="15">
    <location>
        <begin position="449"/>
        <end position="681"/>
    </location>
</feature>
<comment type="catalytic activity">
    <reaction evidence="1">
        <text>ATP + protein L-histidine = ADP + protein N-phospho-L-histidine.</text>
        <dbReference type="EC" id="2.7.13.3"/>
    </reaction>
</comment>
<dbReference type="SMART" id="SM00388">
    <property type="entry name" value="HisKA"/>
    <property type="match status" value="1"/>
</dbReference>
<dbReference type="PRINTS" id="PR00344">
    <property type="entry name" value="BCTRLSENSOR"/>
</dbReference>
<dbReference type="InterPro" id="IPR003594">
    <property type="entry name" value="HATPase_dom"/>
</dbReference>
<dbReference type="InterPro" id="IPR013656">
    <property type="entry name" value="PAS_4"/>
</dbReference>
<evidence type="ECO:0000256" key="4">
    <source>
        <dbReference type="ARBA" id="ARBA00012438"/>
    </source>
</evidence>
<dbReference type="InterPro" id="IPR000014">
    <property type="entry name" value="PAS"/>
</dbReference>
<keyword evidence="10 16" id="KW-0067">ATP-binding</keyword>